<protein>
    <recommendedName>
        <fullName evidence="1">Protein kinase domain-containing protein</fullName>
    </recommendedName>
</protein>
<gene>
    <name evidence="2" type="ORF">LTR82_002936</name>
</gene>
<dbReference type="EMBL" id="JASUXU010000005">
    <property type="protein sequence ID" value="KAK0326191.1"/>
    <property type="molecule type" value="Genomic_DNA"/>
</dbReference>
<dbReference type="GO" id="GO:0004672">
    <property type="term" value="F:protein kinase activity"/>
    <property type="evidence" value="ECO:0007669"/>
    <property type="project" value="InterPro"/>
</dbReference>
<proteinExistence type="predicted"/>
<dbReference type="PANTHER" id="PTHR37542:SF3">
    <property type="entry name" value="PRION-INHIBITION AND PROPAGATION HELO DOMAIN-CONTAINING PROTEIN"/>
    <property type="match status" value="1"/>
</dbReference>
<reference evidence="2" key="1">
    <citation type="submission" date="2021-12" db="EMBL/GenBank/DDBJ databases">
        <title>Black yeast isolated from Biological Soil Crust.</title>
        <authorList>
            <person name="Kurbessoian T."/>
        </authorList>
    </citation>
    <scope>NUCLEOTIDE SEQUENCE</scope>
    <source>
        <strain evidence="2">CCFEE 5208</strain>
    </source>
</reference>
<dbReference type="PROSITE" id="PS50011">
    <property type="entry name" value="PROTEIN_KINASE_DOM"/>
    <property type="match status" value="1"/>
</dbReference>
<name>A0AAN6FXC7_9PEZI</name>
<dbReference type="GO" id="GO:0005524">
    <property type="term" value="F:ATP binding"/>
    <property type="evidence" value="ECO:0007669"/>
    <property type="project" value="InterPro"/>
</dbReference>
<sequence length="527" mass="59725">MDNPLICLVALLQLRLNVELTDGGVGIAGLVLGIPGLIDLCVKYGDFLRTKCSNYRHITEISRLYELIATLVMGEMSDLLQFFKSIESRLSVSTRDDVMKMFQVLRDKLESVLAILPDDKPGAWDKLKFAFHDKKLLDGACKDLEQWQSRFLRRAVTFLFFGDLSTSGETNPTARQDRVTARIKRIRSAIIDEDPGTALAKLQLQDFSSSTTFKKLDRTEIVVVEDWNELVEYRRYGSSAGPKEVNSLLRTVRDFATRLHSVDPVVMGLLKCKGFSNDAIGHKLALRFEYPTGKDNPRTLEHLLIDKQAPKHSMSNRVALASKLASAVLYLHSCDFVHKNIRPSNVLVFDDAVPHSAKLSHTTHPYVIGEPYLVGFDSVRKADARSNMIRVEEWKKNIYLHPDRHRMQDGDEFTMVHDVYSLGVVLLEVALWSSMTELGSIGKALWASLEKGKERILEPEKLREKFIELAKYYIPRCIGDKYRDVVVSCLEGLKDEEESRLLEDRDGIVIGSAYISQIMSKLEDISI</sequence>
<accession>A0AAN6FXC7</accession>
<dbReference type="PANTHER" id="PTHR37542">
    <property type="entry name" value="HELO DOMAIN-CONTAINING PROTEIN-RELATED"/>
    <property type="match status" value="1"/>
</dbReference>
<evidence type="ECO:0000313" key="3">
    <source>
        <dbReference type="Proteomes" id="UP001168146"/>
    </source>
</evidence>
<dbReference type="InterPro" id="IPR011009">
    <property type="entry name" value="Kinase-like_dom_sf"/>
</dbReference>
<comment type="caution">
    <text evidence="2">The sequence shown here is derived from an EMBL/GenBank/DDBJ whole genome shotgun (WGS) entry which is preliminary data.</text>
</comment>
<evidence type="ECO:0000259" key="1">
    <source>
        <dbReference type="PROSITE" id="PS50011"/>
    </source>
</evidence>
<dbReference type="SUPFAM" id="SSF56112">
    <property type="entry name" value="Protein kinase-like (PK-like)"/>
    <property type="match status" value="1"/>
</dbReference>
<organism evidence="2 3">
    <name type="scientific">Friedmanniomyces endolithicus</name>
    <dbReference type="NCBI Taxonomy" id="329885"/>
    <lineage>
        <taxon>Eukaryota</taxon>
        <taxon>Fungi</taxon>
        <taxon>Dikarya</taxon>
        <taxon>Ascomycota</taxon>
        <taxon>Pezizomycotina</taxon>
        <taxon>Dothideomycetes</taxon>
        <taxon>Dothideomycetidae</taxon>
        <taxon>Mycosphaerellales</taxon>
        <taxon>Teratosphaeriaceae</taxon>
        <taxon>Friedmanniomyces</taxon>
    </lineage>
</organism>
<dbReference type="InterPro" id="IPR000719">
    <property type="entry name" value="Prot_kinase_dom"/>
</dbReference>
<dbReference type="Proteomes" id="UP001168146">
    <property type="component" value="Unassembled WGS sequence"/>
</dbReference>
<evidence type="ECO:0000313" key="2">
    <source>
        <dbReference type="EMBL" id="KAK0326191.1"/>
    </source>
</evidence>
<feature type="domain" description="Protein kinase" evidence="1">
    <location>
        <begin position="202"/>
        <end position="515"/>
    </location>
</feature>
<dbReference type="Gene3D" id="1.10.510.10">
    <property type="entry name" value="Transferase(Phosphotransferase) domain 1"/>
    <property type="match status" value="1"/>
</dbReference>
<dbReference type="AlphaFoldDB" id="A0AAN6FXC7"/>